<dbReference type="Proteomes" id="UP000092839">
    <property type="component" value="Chromosome"/>
</dbReference>
<dbReference type="KEGG" id="bic:LMTR13_09990"/>
<evidence type="ECO:0000313" key="3">
    <source>
        <dbReference type="Proteomes" id="UP000092839"/>
    </source>
</evidence>
<reference evidence="2 3" key="1">
    <citation type="submission" date="2016-07" db="EMBL/GenBank/DDBJ databases">
        <title>Complete genome sequence of Bradyrhizobium icense LMTR 13T, a potential inoculant strain isolated from lima bean (Phaseolus lunatus) in Peru.</title>
        <authorList>
            <person name="Ormeno-Orrillo E."/>
            <person name="Duran D."/>
            <person name="Rogel M.A."/>
            <person name="Rey L."/>
            <person name="Imperial J."/>
            <person name="Ruiz-Argueso T."/>
            <person name="Martinez-Romero E."/>
        </authorList>
    </citation>
    <scope>NUCLEOTIDE SEQUENCE [LARGE SCALE GENOMIC DNA]</scope>
    <source>
        <strain evidence="2 3">LMTR 13</strain>
    </source>
</reference>
<sequence length="90" mass="9630">MWKAFIVPAVFTLSAAADAQESGRIRRPPPSAAEAARIASDMAMNDTLLQRGDIVATDRGFFVFRGTAPDGVTNEFARVPDPALQGKPAR</sequence>
<feature type="chain" id="PRO_5008530348" evidence="1">
    <location>
        <begin position="20"/>
        <end position="90"/>
    </location>
</feature>
<proteinExistence type="predicted"/>
<name>A0A1B1UCF7_9BRAD</name>
<dbReference type="RefSeq" id="WP_065727725.1">
    <property type="nucleotide sequence ID" value="NZ_CP016428.1"/>
</dbReference>
<evidence type="ECO:0000313" key="2">
    <source>
        <dbReference type="EMBL" id="ANW00447.1"/>
    </source>
</evidence>
<feature type="signal peptide" evidence="1">
    <location>
        <begin position="1"/>
        <end position="19"/>
    </location>
</feature>
<keyword evidence="1" id="KW-0732">Signal</keyword>
<gene>
    <name evidence="2" type="ORF">LMTR13_09990</name>
</gene>
<protein>
    <submittedName>
        <fullName evidence="2">Uncharacterized protein</fullName>
    </submittedName>
</protein>
<organism evidence="2 3">
    <name type="scientific">Bradyrhizobium icense</name>
    <dbReference type="NCBI Taxonomy" id="1274631"/>
    <lineage>
        <taxon>Bacteria</taxon>
        <taxon>Pseudomonadati</taxon>
        <taxon>Pseudomonadota</taxon>
        <taxon>Alphaproteobacteria</taxon>
        <taxon>Hyphomicrobiales</taxon>
        <taxon>Nitrobacteraceae</taxon>
        <taxon>Bradyrhizobium</taxon>
    </lineage>
</organism>
<keyword evidence="3" id="KW-1185">Reference proteome</keyword>
<dbReference type="AlphaFoldDB" id="A0A1B1UCF7"/>
<dbReference type="EMBL" id="CP016428">
    <property type="protein sequence ID" value="ANW00447.1"/>
    <property type="molecule type" value="Genomic_DNA"/>
</dbReference>
<evidence type="ECO:0000256" key="1">
    <source>
        <dbReference type="SAM" id="SignalP"/>
    </source>
</evidence>
<accession>A0A1B1UCF7</accession>